<evidence type="ECO:0000313" key="2">
    <source>
        <dbReference type="EMBL" id="KKN79350.1"/>
    </source>
</evidence>
<proteinExistence type="predicted"/>
<accession>A0A0F9TDN1</accession>
<dbReference type="EMBL" id="LAZR01000249">
    <property type="protein sequence ID" value="KKN79350.1"/>
    <property type="molecule type" value="Genomic_DNA"/>
</dbReference>
<name>A0A0F9TDN1_9ZZZZ</name>
<comment type="caution">
    <text evidence="2">The sequence shown here is derived from an EMBL/GenBank/DDBJ whole genome shotgun (WGS) entry which is preliminary data.</text>
</comment>
<gene>
    <name evidence="2" type="ORF">LCGC14_0341320</name>
</gene>
<protein>
    <submittedName>
        <fullName evidence="2">Uncharacterized protein</fullName>
    </submittedName>
</protein>
<feature type="region of interest" description="Disordered" evidence="1">
    <location>
        <begin position="25"/>
        <end position="54"/>
    </location>
</feature>
<organism evidence="2">
    <name type="scientific">marine sediment metagenome</name>
    <dbReference type="NCBI Taxonomy" id="412755"/>
    <lineage>
        <taxon>unclassified sequences</taxon>
        <taxon>metagenomes</taxon>
        <taxon>ecological metagenomes</taxon>
    </lineage>
</organism>
<evidence type="ECO:0000256" key="1">
    <source>
        <dbReference type="SAM" id="MobiDB-lite"/>
    </source>
</evidence>
<sequence>MADEFEDIEELEGQPISTYEQLVTQEGERGDGIEESGAPPSLSEAEDEKEDKSDLQTAMRVLLPTYKNPRINELLKSAMVGRIFPDNFIDKHFLITASLIEEIDPEDDVDVVGIISQVQDGLSIGYEGKGRIDILEIAGVAHEEEMEKLSKELGL</sequence>
<reference evidence="2" key="1">
    <citation type="journal article" date="2015" name="Nature">
        <title>Complex archaea that bridge the gap between prokaryotes and eukaryotes.</title>
        <authorList>
            <person name="Spang A."/>
            <person name="Saw J.H."/>
            <person name="Jorgensen S.L."/>
            <person name="Zaremba-Niedzwiedzka K."/>
            <person name="Martijn J."/>
            <person name="Lind A.E."/>
            <person name="van Eijk R."/>
            <person name="Schleper C."/>
            <person name="Guy L."/>
            <person name="Ettema T.J."/>
        </authorList>
    </citation>
    <scope>NUCLEOTIDE SEQUENCE</scope>
</reference>
<dbReference type="AlphaFoldDB" id="A0A0F9TDN1"/>